<dbReference type="AlphaFoldDB" id="A0A1I2ZA52"/>
<gene>
    <name evidence="2" type="ORF">SAMN04488066_101392</name>
</gene>
<evidence type="ECO:0000313" key="2">
    <source>
        <dbReference type="EMBL" id="SFH34727.1"/>
    </source>
</evidence>
<proteinExistence type="predicted"/>
<name>A0A1I2ZA52_9EURY</name>
<dbReference type="InterPro" id="IPR058312">
    <property type="entry name" value="DUF7999"/>
</dbReference>
<dbReference type="EMBL" id="FOPZ01000001">
    <property type="protein sequence ID" value="SFH34727.1"/>
    <property type="molecule type" value="Genomic_DNA"/>
</dbReference>
<keyword evidence="3" id="KW-1185">Reference proteome</keyword>
<reference evidence="2 3" key="1">
    <citation type="submission" date="2016-10" db="EMBL/GenBank/DDBJ databases">
        <authorList>
            <person name="Varghese N."/>
            <person name="Submissions S."/>
        </authorList>
    </citation>
    <scope>NUCLEOTIDE SEQUENCE [LARGE SCALE GENOMIC DNA]</scope>
    <source>
        <strain evidence="2 3">CGMCC 1.6377</strain>
    </source>
</reference>
<feature type="domain" description="DUF7999" evidence="1">
    <location>
        <begin position="3"/>
        <end position="75"/>
    </location>
</feature>
<evidence type="ECO:0000259" key="1">
    <source>
        <dbReference type="Pfam" id="PF26006"/>
    </source>
</evidence>
<protein>
    <recommendedName>
        <fullName evidence="1">DUF7999 domain-containing protein</fullName>
    </recommendedName>
</protein>
<evidence type="ECO:0000313" key="3">
    <source>
        <dbReference type="Proteomes" id="UP000323537"/>
    </source>
</evidence>
<dbReference type="Pfam" id="PF26006">
    <property type="entry name" value="DUF7999"/>
    <property type="match status" value="1"/>
</dbReference>
<dbReference type="RefSeq" id="WP_149783167.1">
    <property type="nucleotide sequence ID" value="NZ_BAAADP010000001.1"/>
</dbReference>
<dbReference type="OrthoDB" id="340706at2157"/>
<organism evidence="2 3">
    <name type="scientific">Halorubrum aquaticum</name>
    <dbReference type="NCBI Taxonomy" id="387340"/>
    <lineage>
        <taxon>Archaea</taxon>
        <taxon>Methanobacteriati</taxon>
        <taxon>Methanobacteriota</taxon>
        <taxon>Stenosarchaea group</taxon>
        <taxon>Halobacteria</taxon>
        <taxon>Halobacteriales</taxon>
        <taxon>Haloferacaceae</taxon>
        <taxon>Halorubrum</taxon>
    </lineage>
</organism>
<dbReference type="Proteomes" id="UP000323537">
    <property type="component" value="Unassembled WGS sequence"/>
</dbReference>
<sequence>MKRSGEYVVVRARNDHDAMTVLEPSRNRTFHVVECGGDELARVLDEVERGDPVRLELRRTGRRGNAWRVESADTVTEGEDANSVVGRR</sequence>
<accession>A0A1I2ZA52</accession>